<evidence type="ECO:0000259" key="9">
    <source>
        <dbReference type="PROSITE" id="PS50011"/>
    </source>
</evidence>
<dbReference type="PROSITE" id="PS50011">
    <property type="entry name" value="PROTEIN_KINASE_DOM"/>
    <property type="match status" value="1"/>
</dbReference>
<reference evidence="10 11" key="1">
    <citation type="submission" date="2014-11" db="EMBL/GenBank/DDBJ databases">
        <authorList>
            <person name="Zhu J."/>
            <person name="Qi W."/>
            <person name="Song R."/>
        </authorList>
    </citation>
    <scope>NUCLEOTIDE SEQUENCE [LARGE SCALE GENOMIC DNA]</scope>
</reference>
<dbReference type="GO" id="GO:0004707">
    <property type="term" value="F:MAP kinase activity"/>
    <property type="evidence" value="ECO:0007669"/>
    <property type="project" value="UniProtKB-EC"/>
</dbReference>
<organism evidence="10 11">
    <name type="scientific">Vitrella brassicaformis (strain CCMP3155)</name>
    <dbReference type="NCBI Taxonomy" id="1169540"/>
    <lineage>
        <taxon>Eukaryota</taxon>
        <taxon>Sar</taxon>
        <taxon>Alveolata</taxon>
        <taxon>Colpodellida</taxon>
        <taxon>Vitrellaceae</taxon>
        <taxon>Vitrella</taxon>
    </lineage>
</organism>
<dbReference type="Gene3D" id="1.10.510.10">
    <property type="entry name" value="Transferase(Phosphotransferase) domain 1"/>
    <property type="match status" value="2"/>
</dbReference>
<evidence type="ECO:0000256" key="4">
    <source>
        <dbReference type="ARBA" id="ARBA00022777"/>
    </source>
</evidence>
<dbReference type="PROSITE" id="PS01351">
    <property type="entry name" value="MAPK"/>
    <property type="match status" value="1"/>
</dbReference>
<keyword evidence="2 7" id="KW-0808">Transferase</keyword>
<comment type="catalytic activity">
    <reaction evidence="7">
        <text>L-threonyl-[protein] + ATP = O-phospho-L-threonyl-[protein] + ADP + H(+)</text>
        <dbReference type="Rhea" id="RHEA:46608"/>
        <dbReference type="Rhea" id="RHEA-COMP:11060"/>
        <dbReference type="Rhea" id="RHEA-COMP:11605"/>
        <dbReference type="ChEBI" id="CHEBI:15378"/>
        <dbReference type="ChEBI" id="CHEBI:30013"/>
        <dbReference type="ChEBI" id="CHEBI:30616"/>
        <dbReference type="ChEBI" id="CHEBI:61977"/>
        <dbReference type="ChEBI" id="CHEBI:456216"/>
        <dbReference type="EC" id="2.7.11.24"/>
    </reaction>
</comment>
<gene>
    <name evidence="10" type="ORF">Vbra_13720</name>
</gene>
<dbReference type="Pfam" id="PF00069">
    <property type="entry name" value="Pkinase"/>
    <property type="match status" value="2"/>
</dbReference>
<dbReference type="STRING" id="1169540.A0A0G4EWP4"/>
<dbReference type="InterPro" id="IPR017441">
    <property type="entry name" value="Protein_kinase_ATP_BS"/>
</dbReference>
<feature type="compositionally biased region" description="Basic residues" evidence="8">
    <location>
        <begin position="625"/>
        <end position="635"/>
    </location>
</feature>
<comment type="cofactor">
    <cofactor evidence="7">
        <name>Mg(2+)</name>
        <dbReference type="ChEBI" id="CHEBI:18420"/>
    </cofactor>
</comment>
<sequence>MSIKRRLSYWDIPDRYRLEKPLGSGAYGAVHQAFCTKEGKTVAIKKITGLFGDRFDAKRVLREICILGRLEHDHIVKIVDLCVPSDMHSFDDLFVVMELADADLGKLYRTNVFLSEIHVKTLLYNLILGVRYLHSAGVYHRDIKPANCLCYRDCSVKLCDFGLARTVEQPEDMKESYNLLDSRMGDEDVGVSTATMDATFENATMSYQLQQEDQARRKPVNRKMTVGHGAGPLARMRTGFGAALAQHRSRAKVSGSQSANTNSLSGLVSPDPQSAEDGAEAVPMEVDNPSPSPVAATNNNPPYDPFKASNASLNSAMVNASMPLPGVASSGVVKRAGTVGVHGQSRLNMKGLVELFRSRSKNVAKPKQQKLRRALTVRVVTRQYRSPELILQNEHYDEGIDVWSIGCIFGELYLMMREHLAFARMRRPLFPGTTSLMSPRSRSKAMELEIPMGDQLNCIFNVLGTPTEDDLQEIEKDEFVRRYSRRQPISLRTKFAAASDEGLDLLRRMLAFRPSQRTTLDEALDHPFFADVRSPAREFKANELLSLPFDDYADLNENQLRYAFLAEIQRYHPEMTIPESIIKASGPLPQPEKRFKKSPLTGSRLLEGLVAHSNTAPPLVGQHQHSNHHHHHQMHHNGISKDSKDSYPDMNTRSTTAGSASSGQDGQDFGMGPAPMEAVAVA</sequence>
<dbReference type="Gene3D" id="3.30.200.20">
    <property type="entry name" value="Phosphorylase Kinase, domain 1"/>
    <property type="match status" value="2"/>
</dbReference>
<comment type="similarity">
    <text evidence="7">Belongs to the protein kinase superfamily. Ser/Thr protein kinase family. MAP kinase subfamily.</text>
</comment>
<feature type="compositionally biased region" description="Low complexity" evidence="8">
    <location>
        <begin position="654"/>
        <end position="668"/>
    </location>
</feature>
<dbReference type="SMART" id="SM00220">
    <property type="entry name" value="S_TKc"/>
    <property type="match status" value="1"/>
</dbReference>
<dbReference type="PROSITE" id="PS00108">
    <property type="entry name" value="PROTEIN_KINASE_ST"/>
    <property type="match status" value="1"/>
</dbReference>
<dbReference type="EC" id="2.7.11.24" evidence="7"/>
<keyword evidence="3 6" id="KW-0547">Nucleotide-binding</keyword>
<evidence type="ECO:0000256" key="2">
    <source>
        <dbReference type="ARBA" id="ARBA00022679"/>
    </source>
</evidence>
<dbReference type="PhylomeDB" id="A0A0G4EWP4"/>
<keyword evidence="11" id="KW-1185">Reference proteome</keyword>
<feature type="region of interest" description="Disordered" evidence="8">
    <location>
        <begin position="615"/>
        <end position="682"/>
    </location>
</feature>
<accession>A0A0G4EWP4</accession>
<dbReference type="InterPro" id="IPR050117">
    <property type="entry name" value="MAPK"/>
</dbReference>
<dbReference type="Proteomes" id="UP000041254">
    <property type="component" value="Unassembled WGS sequence"/>
</dbReference>
<dbReference type="EMBL" id="CDMY01000333">
    <property type="protein sequence ID" value="CEM02683.1"/>
    <property type="molecule type" value="Genomic_DNA"/>
</dbReference>
<dbReference type="InterPro" id="IPR000719">
    <property type="entry name" value="Prot_kinase_dom"/>
</dbReference>
<evidence type="ECO:0000313" key="11">
    <source>
        <dbReference type="Proteomes" id="UP000041254"/>
    </source>
</evidence>
<evidence type="ECO:0000256" key="6">
    <source>
        <dbReference type="PROSITE-ProRule" id="PRU10141"/>
    </source>
</evidence>
<dbReference type="SUPFAM" id="SSF56112">
    <property type="entry name" value="Protein kinase-like (PK-like)"/>
    <property type="match status" value="1"/>
</dbReference>
<dbReference type="PROSITE" id="PS00107">
    <property type="entry name" value="PROTEIN_KINASE_ATP"/>
    <property type="match status" value="1"/>
</dbReference>
<dbReference type="InterPro" id="IPR003527">
    <property type="entry name" value="MAP_kinase_CS"/>
</dbReference>
<name>A0A0G4EWP4_VITBC</name>
<evidence type="ECO:0000256" key="1">
    <source>
        <dbReference type="ARBA" id="ARBA00022527"/>
    </source>
</evidence>
<evidence type="ECO:0000313" key="10">
    <source>
        <dbReference type="EMBL" id="CEM02683.1"/>
    </source>
</evidence>
<evidence type="ECO:0000256" key="8">
    <source>
        <dbReference type="SAM" id="MobiDB-lite"/>
    </source>
</evidence>
<evidence type="ECO:0000256" key="7">
    <source>
        <dbReference type="RuleBase" id="RU361165"/>
    </source>
</evidence>
<keyword evidence="1 7" id="KW-0723">Serine/threonine-protein kinase</keyword>
<feature type="compositionally biased region" description="Polar residues" evidence="8">
    <location>
        <begin position="254"/>
        <end position="266"/>
    </location>
</feature>
<dbReference type="InterPro" id="IPR008271">
    <property type="entry name" value="Ser/Thr_kinase_AS"/>
</dbReference>
<dbReference type="FunFam" id="3.30.200.20:FF:000046">
    <property type="entry name" value="Mitogen-activated protein kinase"/>
    <property type="match status" value="1"/>
</dbReference>
<keyword evidence="5 6" id="KW-0067">ATP-binding</keyword>
<feature type="region of interest" description="Disordered" evidence="8">
    <location>
        <begin position="245"/>
        <end position="299"/>
    </location>
</feature>
<proteinExistence type="inferred from homology"/>
<protein>
    <recommendedName>
        <fullName evidence="7">Mitogen-activated protein kinase</fullName>
        <ecNumber evidence="7">2.7.11.24</ecNumber>
    </recommendedName>
</protein>
<evidence type="ECO:0000256" key="5">
    <source>
        <dbReference type="ARBA" id="ARBA00022840"/>
    </source>
</evidence>
<keyword evidence="7" id="KW-0460">Magnesium</keyword>
<feature type="binding site" evidence="6">
    <location>
        <position position="46"/>
    </location>
    <ligand>
        <name>ATP</name>
        <dbReference type="ChEBI" id="CHEBI:30616"/>
    </ligand>
</feature>
<dbReference type="InParanoid" id="A0A0G4EWP4"/>
<dbReference type="GO" id="GO:0005524">
    <property type="term" value="F:ATP binding"/>
    <property type="evidence" value="ECO:0007669"/>
    <property type="project" value="UniProtKB-UniRule"/>
</dbReference>
<dbReference type="AlphaFoldDB" id="A0A0G4EWP4"/>
<evidence type="ECO:0000256" key="3">
    <source>
        <dbReference type="ARBA" id="ARBA00022741"/>
    </source>
</evidence>
<feature type="domain" description="Protein kinase" evidence="9">
    <location>
        <begin position="16"/>
        <end position="529"/>
    </location>
</feature>
<dbReference type="VEuPathDB" id="CryptoDB:Vbra_13720"/>
<keyword evidence="4 7" id="KW-0418">Kinase</keyword>
<dbReference type="PANTHER" id="PTHR24055">
    <property type="entry name" value="MITOGEN-ACTIVATED PROTEIN KINASE"/>
    <property type="match status" value="1"/>
</dbReference>
<dbReference type="OrthoDB" id="192887at2759"/>
<dbReference type="InterPro" id="IPR011009">
    <property type="entry name" value="Kinase-like_dom_sf"/>
</dbReference>
<comment type="activity regulation">
    <text evidence="7">Activated by threonine and tyrosine phosphorylation.</text>
</comment>